<evidence type="ECO:0000256" key="2">
    <source>
        <dbReference type="ARBA" id="ARBA00022888"/>
    </source>
</evidence>
<dbReference type="VEuPathDB" id="PiroplasmaDB:TA20880"/>
<keyword evidence="1" id="KW-0028">Amino-acid biosynthesis</keyword>
<organism evidence="4 5">
    <name type="scientific">Theileria annulata</name>
    <dbReference type="NCBI Taxonomy" id="5874"/>
    <lineage>
        <taxon>Eukaryota</taxon>
        <taxon>Sar</taxon>
        <taxon>Alveolata</taxon>
        <taxon>Apicomplexa</taxon>
        <taxon>Aconoidasida</taxon>
        <taxon>Piroplasmida</taxon>
        <taxon>Theileriidae</taxon>
        <taxon>Theileria</taxon>
    </lineage>
</organism>
<dbReference type="AlphaFoldDB" id="Q4UGX9"/>
<dbReference type="EMBL" id="CR940347">
    <property type="protein sequence ID" value="CAI73660.1"/>
    <property type="molecule type" value="Genomic_DNA"/>
</dbReference>
<dbReference type="GO" id="GO:0006529">
    <property type="term" value="P:asparagine biosynthetic process"/>
    <property type="evidence" value="ECO:0007669"/>
    <property type="project" value="UniProtKB-KW"/>
</dbReference>
<dbReference type="GeneID" id="3863814"/>
<proteinExistence type="predicted"/>
<evidence type="ECO:0000313" key="5">
    <source>
        <dbReference type="Proteomes" id="UP000001950"/>
    </source>
</evidence>
<dbReference type="Proteomes" id="UP000001950">
    <property type="component" value="Chromosome 1"/>
</dbReference>
<dbReference type="eggNOG" id="KOG0573">
    <property type="taxonomic scope" value="Eukaryota"/>
</dbReference>
<keyword evidence="5" id="KW-1185">Reference proteome</keyword>
<dbReference type="GO" id="GO:0004066">
    <property type="term" value="F:asparagine synthase (glutamine-hydrolyzing) activity"/>
    <property type="evidence" value="ECO:0007669"/>
    <property type="project" value="InterPro"/>
</dbReference>
<dbReference type="Gene3D" id="3.40.50.620">
    <property type="entry name" value="HUPs"/>
    <property type="match status" value="1"/>
</dbReference>
<dbReference type="SUPFAM" id="SSF52402">
    <property type="entry name" value="Adenine nucleotide alpha hydrolases-like"/>
    <property type="match status" value="1"/>
</dbReference>
<dbReference type="OrthoDB" id="10252281at2759"/>
<dbReference type="InterPro" id="IPR051857">
    <property type="entry name" value="Asn_synthetase_domain"/>
</dbReference>
<dbReference type="CDD" id="cd01991">
    <property type="entry name" value="Asn_synthase_B_C"/>
    <property type="match status" value="1"/>
</dbReference>
<keyword evidence="2" id="KW-0061">Asparagine biosynthesis</keyword>
<protein>
    <submittedName>
        <fullName evidence="4">Uncharacterized protein</fullName>
    </submittedName>
</protein>
<evidence type="ECO:0000256" key="3">
    <source>
        <dbReference type="ARBA" id="ARBA00022962"/>
    </source>
</evidence>
<evidence type="ECO:0000313" key="4">
    <source>
        <dbReference type="EMBL" id="CAI73660.1"/>
    </source>
</evidence>
<sequence length="618" mass="70418">MIENEYIEAEFRIKDEKFDISEIECKLSKFNETTLEYDSFINTPNVDLYSFNIENCKLSSSHNTLDLESDICNLCILALFGNFSPDQNTPNLCINDVNTVLNTLSQFTGSFSLIYVSIHTGHIYILKDNYGFKSLLASFNIENKLITISNKALNTNVSCYELPPFITLVVGKNMKMYLKPKSDIYKLAEKKFSQNFITDDLVNKVINSIHKELINSVKSICKITRQNKCVSILFSGGLDSAVITTITLLQTQFSYYELINVCFNDSSDVSEFGVAPDRITSLLSYEELVNLFPNLDIRLVLIDVSSEEYARNESEIFALTYPNNTHMDLNIGASLYYAGTLRGKLLSKEFFKSHHWQQLKSNVSILKSINFKVTISKRNSVKSGSKCELDELVSESDSNIDSTQFLEELKKHCKDYVSVTSDVLMGTGADELFGGYGRHVSAKIYDQNSDSTIDHSFTQEIHKDILRLWKRNLGRDDRVLNFRNISALYPFLANNLVNCMLTLPFNPAVIVDFLDAPDWFKSLGIYKEVDLNLLLNSEFLTNSGGKSVSVYINKWILREIAYINGLRMCCNFKKRAIQFGTRSAKIFNKLHNMSNRHASNKGSNILHYYIYIVVYISI</sequence>
<accession>Q4UGX9</accession>
<keyword evidence="3" id="KW-0315">Glutamine amidotransferase</keyword>
<dbReference type="InterPro" id="IPR001962">
    <property type="entry name" value="Asn_synthase"/>
</dbReference>
<dbReference type="PANTHER" id="PTHR45937">
    <property type="entry name" value="ASPARAGINE SYNTHETASE DOMAIN-CONTAINING PROTEIN 1"/>
    <property type="match status" value="1"/>
</dbReference>
<reference evidence="4 5" key="1">
    <citation type="journal article" date="2005" name="Science">
        <title>Genome of the host-cell transforming parasite Theileria annulata compared with T. parva.</title>
        <authorList>
            <person name="Pain A."/>
            <person name="Renauld H."/>
            <person name="Berriman M."/>
            <person name="Murphy L."/>
            <person name="Yeats C.A."/>
            <person name="Weir W."/>
            <person name="Kerhornou A."/>
            <person name="Aslett M."/>
            <person name="Bishop R."/>
            <person name="Bouchier C."/>
            <person name="Cochet M."/>
            <person name="Coulson R.M.R."/>
            <person name="Cronin A."/>
            <person name="de Villiers E.P."/>
            <person name="Fraser A."/>
            <person name="Fosker N."/>
            <person name="Gardner M."/>
            <person name="Goble A."/>
            <person name="Griffiths-Jones S."/>
            <person name="Harris D.E."/>
            <person name="Katzer F."/>
            <person name="Larke N."/>
            <person name="Lord A."/>
            <person name="Maser P."/>
            <person name="McKellar S."/>
            <person name="Mooney P."/>
            <person name="Morton F."/>
            <person name="Nene V."/>
            <person name="O'Neil S."/>
            <person name="Price C."/>
            <person name="Quail M.A."/>
            <person name="Rabbinowitsch E."/>
            <person name="Rawlings N.D."/>
            <person name="Rutter S."/>
            <person name="Saunders D."/>
            <person name="Seeger K."/>
            <person name="Shah T."/>
            <person name="Squares R."/>
            <person name="Squares S."/>
            <person name="Tivey A."/>
            <person name="Walker A.R."/>
            <person name="Woodward J."/>
            <person name="Dobbelaere D.A.E."/>
            <person name="Langsley G."/>
            <person name="Rajandream M.A."/>
            <person name="McKeever D."/>
            <person name="Shiels B."/>
            <person name="Tait A."/>
            <person name="Barrell B.G."/>
            <person name="Hall N."/>
        </authorList>
    </citation>
    <scope>NUCLEOTIDE SEQUENCE [LARGE SCALE GENOMIC DNA]</scope>
    <source>
        <strain evidence="5">Ankara</strain>
    </source>
</reference>
<evidence type="ECO:0000256" key="1">
    <source>
        <dbReference type="ARBA" id="ARBA00022605"/>
    </source>
</evidence>
<name>Q4UGX9_THEAN</name>
<dbReference type="OMA" id="PNNTHMD"/>
<gene>
    <name evidence="4" type="ORF">TA20880</name>
</gene>
<dbReference type="STRING" id="5874.Q4UGX9"/>
<dbReference type="PANTHER" id="PTHR45937:SF1">
    <property type="entry name" value="ASPARAGINE SYNTHETASE DOMAIN-CONTAINING PROTEIN 1"/>
    <property type="match status" value="1"/>
</dbReference>
<dbReference type="KEGG" id="tan:TA20880"/>
<dbReference type="InParanoid" id="Q4UGX9"/>
<dbReference type="RefSeq" id="XP_954337.1">
    <property type="nucleotide sequence ID" value="XM_949244.1"/>
</dbReference>
<dbReference type="InterPro" id="IPR014729">
    <property type="entry name" value="Rossmann-like_a/b/a_fold"/>
</dbReference>